<keyword evidence="1 8" id="KW-0132">Cell division</keyword>
<feature type="topological domain" description="Extracellular" evidence="8">
    <location>
        <begin position="1"/>
        <end position="2"/>
    </location>
</feature>
<dbReference type="eggNOG" id="COG4477">
    <property type="taxonomic scope" value="Bacteria"/>
</dbReference>
<comment type="function">
    <text evidence="8">Negative regulator of FtsZ ring formation; modulates the frequency and position of FtsZ ring formation. Inhibits FtsZ ring formation at polar sites. Interacts either with FtsZ or with one of its binding partners to promote depolymerization.</text>
</comment>
<evidence type="ECO:0000256" key="4">
    <source>
        <dbReference type="ARBA" id="ARBA00023054"/>
    </source>
</evidence>
<dbReference type="STRING" id="649639.Bcell_3258"/>
<dbReference type="InterPro" id="IPR010379">
    <property type="entry name" value="EzrA"/>
</dbReference>
<dbReference type="HAMAP" id="MF_00728">
    <property type="entry name" value="EzrA"/>
    <property type="match status" value="1"/>
</dbReference>
<evidence type="ECO:0000256" key="2">
    <source>
        <dbReference type="ARBA" id="ARBA00022692"/>
    </source>
</evidence>
<dbReference type="Proteomes" id="UP000001401">
    <property type="component" value="Chromosome"/>
</dbReference>
<evidence type="ECO:0000256" key="7">
    <source>
        <dbReference type="ARBA" id="ARBA00023306"/>
    </source>
</evidence>
<evidence type="ECO:0000256" key="5">
    <source>
        <dbReference type="ARBA" id="ARBA00023136"/>
    </source>
</evidence>
<evidence type="ECO:0000313" key="10">
    <source>
        <dbReference type="Proteomes" id="UP000001401"/>
    </source>
</evidence>
<keyword evidence="5 8" id="KW-0472">Membrane</keyword>
<dbReference type="EMBL" id="CP002394">
    <property type="protein sequence ID" value="ADU31500.1"/>
    <property type="molecule type" value="Genomic_DNA"/>
</dbReference>
<comment type="similarity">
    <text evidence="8">Belongs to the EzrA family.</text>
</comment>
<protein>
    <recommendedName>
        <fullName evidence="8">Septation ring formation regulator EzrA</fullName>
    </recommendedName>
</protein>
<dbReference type="GO" id="GO:0000921">
    <property type="term" value="P:septin ring assembly"/>
    <property type="evidence" value="ECO:0007669"/>
    <property type="project" value="InterPro"/>
</dbReference>
<comment type="subcellular location">
    <subcellularLocation>
        <location evidence="8">Cell membrane</location>
        <topology evidence="8">Single-pass membrane protein</topology>
    </subcellularLocation>
    <text evidence="8">Colocalized with FtsZ to the nascent septal site.</text>
</comment>
<dbReference type="AlphaFoldDB" id="E6U154"/>
<dbReference type="KEGG" id="bco:Bcell_3258"/>
<dbReference type="Pfam" id="PF06160">
    <property type="entry name" value="EzrA"/>
    <property type="match status" value="1"/>
</dbReference>
<dbReference type="OrthoDB" id="1654473at2"/>
<reference evidence="9" key="1">
    <citation type="submission" date="2010-12" db="EMBL/GenBank/DDBJ databases">
        <title>Complete sequence of Bacillus cellulosilyticus DSM 2522.</title>
        <authorList>
            <consortium name="US DOE Joint Genome Institute"/>
            <person name="Lucas S."/>
            <person name="Copeland A."/>
            <person name="Lapidus A."/>
            <person name="Cheng J.-F."/>
            <person name="Bruce D."/>
            <person name="Goodwin L."/>
            <person name="Pitluck S."/>
            <person name="Chertkov O."/>
            <person name="Detter J.C."/>
            <person name="Han C."/>
            <person name="Tapia R."/>
            <person name="Land M."/>
            <person name="Hauser L."/>
            <person name="Jeffries C."/>
            <person name="Kyrpides N."/>
            <person name="Ivanova N."/>
            <person name="Mikhailova N."/>
            <person name="Brumm P."/>
            <person name="Mead D."/>
            <person name="Woyke T."/>
        </authorList>
    </citation>
    <scope>NUCLEOTIDE SEQUENCE [LARGE SCALE GENOMIC DNA]</scope>
    <source>
        <strain evidence="9">DSM 2522</strain>
    </source>
</reference>
<dbReference type="GO" id="GO:0005940">
    <property type="term" value="C:septin ring"/>
    <property type="evidence" value="ECO:0007669"/>
    <property type="project" value="InterPro"/>
</dbReference>
<name>E6U154_EVAC2</name>
<evidence type="ECO:0000256" key="3">
    <source>
        <dbReference type="ARBA" id="ARBA00022989"/>
    </source>
</evidence>
<dbReference type="RefSeq" id="WP_013489831.1">
    <property type="nucleotide sequence ID" value="NC_014829.1"/>
</dbReference>
<evidence type="ECO:0000256" key="1">
    <source>
        <dbReference type="ARBA" id="ARBA00022618"/>
    </source>
</evidence>
<dbReference type="GO" id="GO:0005886">
    <property type="term" value="C:plasma membrane"/>
    <property type="evidence" value="ECO:0007669"/>
    <property type="project" value="UniProtKB-SubCell"/>
</dbReference>
<keyword evidence="6 8" id="KW-0717">Septation</keyword>
<keyword evidence="2 8" id="KW-0812">Transmembrane</keyword>
<feature type="coiled-coil region" evidence="8">
    <location>
        <begin position="376"/>
        <end position="424"/>
    </location>
</feature>
<evidence type="ECO:0000313" key="9">
    <source>
        <dbReference type="EMBL" id="ADU31500.1"/>
    </source>
</evidence>
<keyword evidence="7 8" id="KW-0131">Cell cycle</keyword>
<dbReference type="HOGENOM" id="CLU_034079_1_0_9"/>
<evidence type="ECO:0000256" key="6">
    <source>
        <dbReference type="ARBA" id="ARBA00023210"/>
    </source>
</evidence>
<sequence length="565" mass="66693">MYIVYGLVVLVLIIIGYGAWSRRRIYKEVDQLENKKIQLMNEPVTEELSKLKGLKMLGETEERFEQWREGWDEIVTLQLPDIEEKLFDIEESANKYRFGKARRISKFVNKELDKIKEHLSEMLDEVEHLVHSEEQNRQDIHEVKDYYQETKKKLWSQKGTLGGTGLTLERAMKELQLLFQGFEESTEQGNYLQARDLLIEIRSELDYFNDVMTKAPQYLVLIEKELPRQLEELETGIEEMEENGYNLEHFSFHLQINDMKRRLVALLPLLEGLKIGEIVEPLDEIQKEIDTIYDKLEYEALSKQLVDKELPFIEERVMRLPNIVEQLLEETERVKLSYKLSEDEDRNRLKIEKEKKDISHQLIVIVDSVKENNQSFTAIRSMMKEFSEKLQQLENEIEAAKERLSVLRSEERTAENRIYQLKEKLLYGKKKLKKSNIPGVPDGLLYELDEAEKALFFASDKLNEIPLAIEEVMMKVEDAEMHVDRCIDKLLLTIKEASQAESAIQYGNRYRRHSDEINIKLLQAEDLFRHYQYNEAFEWAVSAIEPIDPDVKEKLSSHHMLETSR</sequence>
<proteinExistence type="inferred from homology"/>
<keyword evidence="8" id="KW-1003">Cell membrane</keyword>
<dbReference type="GO" id="GO:0000917">
    <property type="term" value="P:division septum assembly"/>
    <property type="evidence" value="ECO:0007669"/>
    <property type="project" value="UniProtKB-KW"/>
</dbReference>
<evidence type="ECO:0000256" key="8">
    <source>
        <dbReference type="HAMAP-Rule" id="MF_00728"/>
    </source>
</evidence>
<gene>
    <name evidence="8" type="primary">ezrA</name>
    <name evidence="9" type="ordered locus">Bcell_3258</name>
</gene>
<feature type="coiled-coil region" evidence="8">
    <location>
        <begin position="109"/>
        <end position="136"/>
    </location>
</feature>
<keyword evidence="4 8" id="KW-0175">Coiled coil</keyword>
<feature type="topological domain" description="Cytoplasmic" evidence="8">
    <location>
        <begin position="22"/>
        <end position="565"/>
    </location>
</feature>
<organism evidence="9 10">
    <name type="scientific">Evansella cellulosilytica (strain ATCC 21833 / DSM 2522 / FERM P-1141 / JCM 9156 / N-4)</name>
    <name type="common">Bacillus cellulosilyticus</name>
    <dbReference type="NCBI Taxonomy" id="649639"/>
    <lineage>
        <taxon>Bacteria</taxon>
        <taxon>Bacillati</taxon>
        <taxon>Bacillota</taxon>
        <taxon>Bacilli</taxon>
        <taxon>Bacillales</taxon>
        <taxon>Bacillaceae</taxon>
        <taxon>Evansella</taxon>
    </lineage>
</organism>
<keyword evidence="10" id="KW-1185">Reference proteome</keyword>
<keyword evidence="3 8" id="KW-1133">Transmembrane helix</keyword>
<accession>E6U154</accession>